<comment type="PTM">
    <text evidence="9">Carbamylation allows a single lysine to coordinate two divalent metal cations.</text>
</comment>
<comment type="cofactor">
    <cofactor evidence="1">
        <name>Zn(2+)</name>
        <dbReference type="ChEBI" id="CHEBI:29105"/>
    </cofactor>
</comment>
<dbReference type="Gene3D" id="2.30.40.10">
    <property type="entry name" value="Urease, subunit C, domain 1"/>
    <property type="match status" value="2"/>
</dbReference>
<comment type="catalytic activity">
    <reaction evidence="7">
        <text>5,6-dihydrouracil + H2O = 3-(carbamoylamino)propanoate + H(+)</text>
        <dbReference type="Rhea" id="RHEA:16121"/>
        <dbReference type="ChEBI" id="CHEBI:11892"/>
        <dbReference type="ChEBI" id="CHEBI:15377"/>
        <dbReference type="ChEBI" id="CHEBI:15378"/>
        <dbReference type="ChEBI" id="CHEBI:15901"/>
        <dbReference type="EC" id="3.5.2.2"/>
    </reaction>
</comment>
<keyword evidence="5" id="KW-0378">Hydrolase</keyword>
<dbReference type="AlphaFoldDB" id="A0A553PHD1"/>
<dbReference type="NCBIfam" id="TIGR02033">
    <property type="entry name" value="D-hydantoinase"/>
    <property type="match status" value="2"/>
</dbReference>
<keyword evidence="13" id="KW-1185">Reference proteome</keyword>
<evidence type="ECO:0000313" key="12">
    <source>
        <dbReference type="EMBL" id="TRY77074.1"/>
    </source>
</evidence>
<feature type="region of interest" description="Disordered" evidence="10">
    <location>
        <begin position="510"/>
        <end position="572"/>
    </location>
</feature>
<comment type="subunit">
    <text evidence="3">Homotetramer.</text>
</comment>
<dbReference type="InterPro" id="IPR011778">
    <property type="entry name" value="Hydantoinase/dihydroPyrase"/>
</dbReference>
<dbReference type="STRING" id="6832.A0A553PHD1"/>
<evidence type="ECO:0000256" key="7">
    <source>
        <dbReference type="ARBA" id="ARBA00036696"/>
    </source>
</evidence>
<keyword evidence="4" id="KW-0479">Metal-binding</keyword>
<evidence type="ECO:0000313" key="13">
    <source>
        <dbReference type="Proteomes" id="UP000318571"/>
    </source>
</evidence>
<comment type="similarity">
    <text evidence="2">Belongs to the metallo-dependent hydrolases superfamily. Hydantoinase/dihydropyrimidinase family.</text>
</comment>
<organism evidence="12 13">
    <name type="scientific">Tigriopus californicus</name>
    <name type="common">Marine copepod</name>
    <dbReference type="NCBI Taxonomy" id="6832"/>
    <lineage>
        <taxon>Eukaryota</taxon>
        <taxon>Metazoa</taxon>
        <taxon>Ecdysozoa</taxon>
        <taxon>Arthropoda</taxon>
        <taxon>Crustacea</taxon>
        <taxon>Multicrustacea</taxon>
        <taxon>Hexanauplia</taxon>
        <taxon>Copepoda</taxon>
        <taxon>Harpacticoida</taxon>
        <taxon>Harpacticidae</taxon>
        <taxon>Tigriopus</taxon>
    </lineage>
</organism>
<dbReference type="SUPFAM" id="SSF51338">
    <property type="entry name" value="Composite domain of metallo-dependent hydrolases"/>
    <property type="match status" value="3"/>
</dbReference>
<evidence type="ECO:0000256" key="6">
    <source>
        <dbReference type="ARBA" id="ARBA00022833"/>
    </source>
</evidence>
<dbReference type="CDD" id="cd01314">
    <property type="entry name" value="D-HYD"/>
    <property type="match status" value="2"/>
</dbReference>
<dbReference type="GO" id="GO:0004157">
    <property type="term" value="F:dihydropyrimidinase activity"/>
    <property type="evidence" value="ECO:0007669"/>
    <property type="project" value="UniProtKB-EC"/>
</dbReference>
<feature type="domain" description="Amidohydrolase-related" evidence="11">
    <location>
        <begin position="66"/>
        <end position="456"/>
    </location>
</feature>
<evidence type="ECO:0000256" key="4">
    <source>
        <dbReference type="ARBA" id="ARBA00022723"/>
    </source>
</evidence>
<dbReference type="EC" id="3.5.2.2" evidence="8"/>
<dbReference type="FunFam" id="3.20.20.140:FF:000076">
    <property type="entry name" value="Dihydropyrimidinase like 2"/>
    <property type="match status" value="1"/>
</dbReference>
<sequence>MVTPVKKVPIHLQSAQCRLLIKNGKVVNEDGIEQVDVYIEDARIKQMGNHLIIPGGTRVIDAAGKFILPGGVDANVHFQKPFAGVTESVDNFYRGTRAALIGGTTTIIDCVIPDDSEESLIDAFNKWKGWAEDKVCCDYALRVALPGGELTESKKQEMETLTGEEFGVNTFHLAMSGKAKMSDLDLIEAFQHCRTIGALAQVHPESGELIAREERSLLARGITGPEGFAMAHSELAEEEATMRATTLANQVGCPIYVGPVMSLLAAEIIQRKKRRGQVLFAETTPGALASTGEDYWNQCWRHAAGFVCAPPIRRGQHEALLQFACQGENDGFDCIASDHCTFNGKQKAFGKDDFTKIPTGVNGAESRMSVLWEKAVHSGKMDPTLFVALTSSIPAKLFNLYPSKGRIEVGADADVLIWDPESTYVISAKDHQLKVDFNILEGMICHGKADTVISQGRVSVDDGQIRVMQGAGRFLPLPPFAKHVYDKVTAKEEADNHFPTGVARTETDMAIMNGGDIPPPTPPKQDQAEPAPSQQQTTFDLRSHPDVPDFDSSARSSPQRSSVRVRAPPGGKSCGGFWKMGDSQFVLIQGGTVVNANESIRADVLVEDGIIRKVGENLSAPEGARVINAEGKMVMPGGIDTHTHCQMPFMGTQAVDDFYIGTKAALAGGTTMIIDFIIPQKGEKLADAYKKWKTWAEEKVCCDYSFHMAITHWDESVRKDMRLMSTEEYGINSFKMFMAYKDVFMLQDHEMLEVFKTCREIGAIGQVHAENGDVIEENQKRLLAMGITGPEGHPLSRPEEVEAEAVLRACVISNQVKCPLYVVHVMSKSAAEIIMTKRKEGAVIFGEPIAASLACNGTHYWHKCWRHAAAYVLSPPLREDEGTPDYLMDLLAQGHLQCTGTDNCTFNSSQKARGINDFTKIPNGVNGLEDRMSVIWEKGVWSGKMSPERFVDVTSTTAARIFNIYPQKGVIAPGSDADILVWDPDRTRTISAETHHHAVDFNIFEGMTVHGVAEVVLTNGKVVVENGEVNVTQGGKSSIFF</sequence>
<reference evidence="12 13" key="1">
    <citation type="journal article" date="2018" name="Nat. Ecol. Evol.">
        <title>Genomic signatures of mitonuclear coevolution across populations of Tigriopus californicus.</title>
        <authorList>
            <person name="Barreto F.S."/>
            <person name="Watson E.T."/>
            <person name="Lima T.G."/>
            <person name="Willett C.S."/>
            <person name="Edmands S."/>
            <person name="Li W."/>
            <person name="Burton R.S."/>
        </authorList>
    </citation>
    <scope>NUCLEOTIDE SEQUENCE [LARGE SCALE GENOMIC DNA]</scope>
    <source>
        <strain evidence="12 13">San Diego</strain>
    </source>
</reference>
<dbReference type="EMBL" id="VCGU01000004">
    <property type="protein sequence ID" value="TRY77074.1"/>
    <property type="molecule type" value="Genomic_DNA"/>
</dbReference>
<evidence type="ECO:0000256" key="1">
    <source>
        <dbReference type="ARBA" id="ARBA00001947"/>
    </source>
</evidence>
<name>A0A553PHD1_TIGCA</name>
<dbReference type="PANTHER" id="PTHR11647:SF1">
    <property type="entry name" value="COLLAPSIN RESPONSE MEDIATOR PROTEIN"/>
    <property type="match status" value="1"/>
</dbReference>
<feature type="modified residue" description="N6-carboxylysine" evidence="9">
    <location>
        <position position="735"/>
    </location>
</feature>
<feature type="domain" description="Amidohydrolase-related" evidence="11">
    <location>
        <begin position="633"/>
        <end position="1023"/>
    </location>
</feature>
<evidence type="ECO:0000256" key="2">
    <source>
        <dbReference type="ARBA" id="ARBA00008829"/>
    </source>
</evidence>
<dbReference type="GO" id="GO:0006208">
    <property type="term" value="P:pyrimidine nucleobase catabolic process"/>
    <property type="evidence" value="ECO:0007669"/>
    <property type="project" value="TreeGrafter"/>
</dbReference>
<dbReference type="OMA" id="TMIIDFI"/>
<dbReference type="InterPro" id="IPR011059">
    <property type="entry name" value="Metal-dep_hydrolase_composite"/>
</dbReference>
<dbReference type="GO" id="GO:0046872">
    <property type="term" value="F:metal ion binding"/>
    <property type="evidence" value="ECO:0007669"/>
    <property type="project" value="UniProtKB-KW"/>
</dbReference>
<dbReference type="Gene3D" id="3.20.20.140">
    <property type="entry name" value="Metal-dependent hydrolases"/>
    <property type="match status" value="2"/>
</dbReference>
<feature type="compositionally biased region" description="Low complexity" evidence="10">
    <location>
        <begin position="553"/>
        <end position="569"/>
    </location>
</feature>
<dbReference type="Pfam" id="PF01979">
    <property type="entry name" value="Amidohydro_1"/>
    <property type="match status" value="2"/>
</dbReference>
<evidence type="ECO:0000256" key="3">
    <source>
        <dbReference type="ARBA" id="ARBA00011881"/>
    </source>
</evidence>
<keyword evidence="6" id="KW-0862">Zinc</keyword>
<evidence type="ECO:0000256" key="8">
    <source>
        <dbReference type="ARBA" id="ARBA00039113"/>
    </source>
</evidence>
<evidence type="ECO:0000256" key="9">
    <source>
        <dbReference type="PIRSR" id="PIRSR611778-50"/>
    </source>
</evidence>
<comment type="caution">
    <text evidence="12">The sequence shown here is derived from an EMBL/GenBank/DDBJ whole genome shotgun (WGS) entry which is preliminary data.</text>
</comment>
<protein>
    <recommendedName>
        <fullName evidence="8">dihydropyrimidinase</fullName>
        <ecNumber evidence="8">3.5.2.2</ecNumber>
    </recommendedName>
</protein>
<proteinExistence type="inferred from homology"/>
<dbReference type="PANTHER" id="PTHR11647">
    <property type="entry name" value="HYDRANTOINASE/DIHYDROPYRIMIDINASE FAMILY MEMBER"/>
    <property type="match status" value="1"/>
</dbReference>
<evidence type="ECO:0000259" key="11">
    <source>
        <dbReference type="Pfam" id="PF01979"/>
    </source>
</evidence>
<dbReference type="InterPro" id="IPR006680">
    <property type="entry name" value="Amidohydro-rel"/>
</dbReference>
<gene>
    <name evidence="12" type="ORF">TCAL_00025</name>
</gene>
<dbReference type="GO" id="GO:0005829">
    <property type="term" value="C:cytosol"/>
    <property type="evidence" value="ECO:0007669"/>
    <property type="project" value="TreeGrafter"/>
</dbReference>
<accession>A0A553PHD1</accession>
<dbReference type="SUPFAM" id="SSF51556">
    <property type="entry name" value="Metallo-dependent hydrolases"/>
    <property type="match status" value="2"/>
</dbReference>
<dbReference type="InterPro" id="IPR050378">
    <property type="entry name" value="Metallo-dep_Hydrolases_sf"/>
</dbReference>
<evidence type="ECO:0000256" key="5">
    <source>
        <dbReference type="ARBA" id="ARBA00022801"/>
    </source>
</evidence>
<dbReference type="FunFam" id="3.20.20.140:FF:000001">
    <property type="entry name" value="Dihydropyrimidinase like 3"/>
    <property type="match status" value="1"/>
</dbReference>
<dbReference type="Proteomes" id="UP000318571">
    <property type="component" value="Chromosome 5"/>
</dbReference>
<dbReference type="InterPro" id="IPR032466">
    <property type="entry name" value="Metal_Hydrolase"/>
</dbReference>
<evidence type="ECO:0000256" key="10">
    <source>
        <dbReference type="SAM" id="MobiDB-lite"/>
    </source>
</evidence>